<dbReference type="EMBL" id="CAUJNA010003838">
    <property type="protein sequence ID" value="CAJ1410739.1"/>
    <property type="molecule type" value="Genomic_DNA"/>
</dbReference>
<keyword evidence="2" id="KW-1185">Reference proteome</keyword>
<accession>A0AA36JT28</accession>
<dbReference type="Proteomes" id="UP001178507">
    <property type="component" value="Unassembled WGS sequence"/>
</dbReference>
<reference evidence="1" key="1">
    <citation type="submission" date="2023-08" db="EMBL/GenBank/DDBJ databases">
        <authorList>
            <person name="Chen Y."/>
            <person name="Shah S."/>
            <person name="Dougan E. K."/>
            <person name="Thang M."/>
            <person name="Chan C."/>
        </authorList>
    </citation>
    <scope>NUCLEOTIDE SEQUENCE</scope>
</reference>
<organism evidence="1 2">
    <name type="scientific">Effrenium voratum</name>
    <dbReference type="NCBI Taxonomy" id="2562239"/>
    <lineage>
        <taxon>Eukaryota</taxon>
        <taxon>Sar</taxon>
        <taxon>Alveolata</taxon>
        <taxon>Dinophyceae</taxon>
        <taxon>Suessiales</taxon>
        <taxon>Symbiodiniaceae</taxon>
        <taxon>Effrenium</taxon>
    </lineage>
</organism>
<evidence type="ECO:0000313" key="2">
    <source>
        <dbReference type="Proteomes" id="UP001178507"/>
    </source>
</evidence>
<sequence length="251" mass="27052">MWRILRVSEAFLTFTKADLSEDFPLALLMEDDVLRPALAISDIASGAPDQRQRWLPLRALAIRCMALHASLSAASAAAHCRFFSSVLRRCVPELLAGSAEPQAAEAAEAIVFHCFAFLVDAQLAFSQDSEVWEPVAGLLAGGRRLSSGLRQALALRCCTLLLFKGAEASESSAARWACAWLLLQAFAQVESPEGSQAVEAAVFSSRLLRFFASLRSVSSHHLQVLAAASEGFFSCGLWRLGQLCPLAGEPS</sequence>
<comment type="caution">
    <text evidence="1">The sequence shown here is derived from an EMBL/GenBank/DDBJ whole genome shotgun (WGS) entry which is preliminary data.</text>
</comment>
<protein>
    <submittedName>
        <fullName evidence="1">Uncharacterized protein</fullName>
    </submittedName>
</protein>
<dbReference type="AlphaFoldDB" id="A0AA36JT28"/>
<evidence type="ECO:0000313" key="1">
    <source>
        <dbReference type="EMBL" id="CAJ1410739.1"/>
    </source>
</evidence>
<name>A0AA36JT28_9DINO</name>
<proteinExistence type="predicted"/>
<gene>
    <name evidence="1" type="ORF">EVOR1521_LOCUS31505</name>
</gene>